<keyword evidence="8" id="KW-1185">Reference proteome</keyword>
<name>A0A6J1HFG5_CUCMO</name>
<dbReference type="Pfam" id="PF02362">
    <property type="entry name" value="B3"/>
    <property type="match status" value="3"/>
</dbReference>
<dbReference type="Proteomes" id="UP000504609">
    <property type="component" value="Unplaced"/>
</dbReference>
<dbReference type="PROSITE" id="PS50863">
    <property type="entry name" value="B3"/>
    <property type="match status" value="3"/>
</dbReference>
<dbReference type="InterPro" id="IPR015300">
    <property type="entry name" value="DNA-bd_pseudobarrel_sf"/>
</dbReference>
<dbReference type="InterPro" id="IPR050655">
    <property type="entry name" value="Plant_B3_domain"/>
</dbReference>
<keyword evidence="4" id="KW-0804">Transcription</keyword>
<evidence type="ECO:0000256" key="3">
    <source>
        <dbReference type="ARBA" id="ARBA00023125"/>
    </source>
</evidence>
<accession>A0A6J1HFG5</accession>
<evidence type="ECO:0000256" key="1">
    <source>
        <dbReference type="ARBA" id="ARBA00004123"/>
    </source>
</evidence>
<feature type="domain" description="TF-B3" evidence="7">
    <location>
        <begin position="7"/>
        <end position="101"/>
    </location>
</feature>
<keyword evidence="3" id="KW-0238">DNA-binding</keyword>
<feature type="domain" description="TF-B3" evidence="7">
    <location>
        <begin position="311"/>
        <end position="405"/>
    </location>
</feature>
<feature type="compositionally biased region" description="Acidic residues" evidence="6">
    <location>
        <begin position="119"/>
        <end position="129"/>
    </location>
</feature>
<protein>
    <submittedName>
        <fullName evidence="9">B3 domain-containing transcription factor VRN1-like isoform X1</fullName>
    </submittedName>
</protein>
<organism evidence="8 9">
    <name type="scientific">Cucurbita moschata</name>
    <name type="common">Winter crookneck squash</name>
    <name type="synonym">Cucurbita pepo var. moschata</name>
    <dbReference type="NCBI Taxonomy" id="3662"/>
    <lineage>
        <taxon>Eukaryota</taxon>
        <taxon>Viridiplantae</taxon>
        <taxon>Streptophyta</taxon>
        <taxon>Embryophyta</taxon>
        <taxon>Tracheophyta</taxon>
        <taxon>Spermatophyta</taxon>
        <taxon>Magnoliopsida</taxon>
        <taxon>eudicotyledons</taxon>
        <taxon>Gunneridae</taxon>
        <taxon>Pentapetalae</taxon>
        <taxon>rosids</taxon>
        <taxon>fabids</taxon>
        <taxon>Cucurbitales</taxon>
        <taxon>Cucurbitaceae</taxon>
        <taxon>Cucurbiteae</taxon>
        <taxon>Cucurbita</taxon>
    </lineage>
</organism>
<reference evidence="9" key="1">
    <citation type="submission" date="2025-08" db="UniProtKB">
        <authorList>
            <consortium name="RefSeq"/>
        </authorList>
    </citation>
    <scope>IDENTIFICATION</scope>
    <source>
        <tissue evidence="9">Young leaves</tissue>
    </source>
</reference>
<dbReference type="RefSeq" id="XP_022962673.1">
    <property type="nucleotide sequence ID" value="XM_023106905.1"/>
</dbReference>
<dbReference type="GO" id="GO:0005634">
    <property type="term" value="C:nucleus"/>
    <property type="evidence" value="ECO:0007669"/>
    <property type="project" value="UniProtKB-SubCell"/>
</dbReference>
<dbReference type="GO" id="GO:0003677">
    <property type="term" value="F:DNA binding"/>
    <property type="evidence" value="ECO:0007669"/>
    <property type="project" value="UniProtKB-KW"/>
</dbReference>
<comment type="subcellular location">
    <subcellularLocation>
        <location evidence="1">Nucleus</location>
    </subcellularLocation>
</comment>
<gene>
    <name evidence="9" type="primary">LOC111463094</name>
</gene>
<dbReference type="SMART" id="SM01019">
    <property type="entry name" value="B3"/>
    <property type="match status" value="3"/>
</dbReference>
<dbReference type="GeneID" id="111463094"/>
<evidence type="ECO:0000256" key="2">
    <source>
        <dbReference type="ARBA" id="ARBA00023015"/>
    </source>
</evidence>
<dbReference type="KEGG" id="cmos:111463094"/>
<dbReference type="AlphaFoldDB" id="A0A6J1HFG5"/>
<dbReference type="SUPFAM" id="SSF101936">
    <property type="entry name" value="DNA-binding pseudobarrel domain"/>
    <property type="match status" value="3"/>
</dbReference>
<feature type="domain" description="TF-B3" evidence="7">
    <location>
        <begin position="201"/>
        <end position="297"/>
    </location>
</feature>
<keyword evidence="2" id="KW-0805">Transcription regulation</keyword>
<evidence type="ECO:0000256" key="6">
    <source>
        <dbReference type="SAM" id="MobiDB-lite"/>
    </source>
</evidence>
<dbReference type="PANTHER" id="PTHR31920">
    <property type="entry name" value="B3 DOMAIN-CONTAINING"/>
    <property type="match status" value="1"/>
</dbReference>
<feature type="region of interest" description="Disordered" evidence="6">
    <location>
        <begin position="119"/>
        <end position="157"/>
    </location>
</feature>
<dbReference type="PANTHER" id="PTHR31920:SF108">
    <property type="entry name" value="B3 DOMAIN-CONTAINING TRANSCRIPTION FACTOR VRN1-LIKE"/>
    <property type="match status" value="1"/>
</dbReference>
<keyword evidence="5" id="KW-0539">Nucleus</keyword>
<sequence length="412" mass="47255">MAASSPQFFRIVLHNNLEDRKLMIPKKFVKDHGELLSTSVRLKLPDGMEWKVGLTTAPNGVVWLQNGWHKFAEHYSLEFGSLLVFKSDGFSTFQTSIFDPSGVETEYCCILNDSRAEFTMEDEDSDENTESSSQRLSKRKNKPSVPSPPQSRKKMKAEEEGCLIMKNMPKTEAGVSSRRQQFVNKLEAAQRFTSKSEKPSFKIVMKQPNVRGKFAMIIPKDFAEKHLPDDFGIIKLQTPNGRKWPLLYKRRRNQENFVYFSSGWKRFVEENVLKEGDIGLFQLIKKDIFSFTKLQDTSPFPSPATKTRNPCFEANILNRRHKKFVLNIPMVFAKEHFSSDMRSAKLQVGNRQWIVALRQYGSSVRLSAGWCLFYGDNGLEDGDSCLFEMVDTKNCVFKVTIFKHVSSSASMD</sequence>
<dbReference type="InterPro" id="IPR003340">
    <property type="entry name" value="B3_DNA-bd"/>
</dbReference>
<proteinExistence type="predicted"/>
<dbReference type="CDD" id="cd10017">
    <property type="entry name" value="B3_DNA"/>
    <property type="match status" value="2"/>
</dbReference>
<evidence type="ECO:0000259" key="7">
    <source>
        <dbReference type="PROSITE" id="PS50863"/>
    </source>
</evidence>
<evidence type="ECO:0000313" key="9">
    <source>
        <dbReference type="RefSeq" id="XP_022962673.1"/>
    </source>
</evidence>
<dbReference type="Gene3D" id="2.40.330.10">
    <property type="entry name" value="DNA-binding pseudobarrel domain"/>
    <property type="match status" value="3"/>
</dbReference>
<evidence type="ECO:0000313" key="8">
    <source>
        <dbReference type="Proteomes" id="UP000504609"/>
    </source>
</evidence>
<evidence type="ECO:0000256" key="5">
    <source>
        <dbReference type="ARBA" id="ARBA00023242"/>
    </source>
</evidence>
<evidence type="ECO:0000256" key="4">
    <source>
        <dbReference type="ARBA" id="ARBA00023163"/>
    </source>
</evidence>